<dbReference type="Proteomes" id="UP001142372">
    <property type="component" value="Unassembled WGS sequence"/>
</dbReference>
<reference evidence="3" key="2">
    <citation type="submission" date="2023-01" db="EMBL/GenBank/DDBJ databases">
        <authorList>
            <person name="Sun Q."/>
            <person name="Evtushenko L."/>
        </authorList>
    </citation>
    <scope>NUCLEOTIDE SEQUENCE</scope>
    <source>
        <strain evidence="3">VKM Ac-1401</strain>
    </source>
</reference>
<accession>A0A9W6H948</accession>
<dbReference type="InterPro" id="IPR003675">
    <property type="entry name" value="Rce1/LyrA-like_dom"/>
</dbReference>
<comment type="caution">
    <text evidence="3">The sequence shown here is derived from an EMBL/GenBank/DDBJ whole genome shotgun (WGS) entry which is preliminary data.</text>
</comment>
<dbReference type="GO" id="GO:0004175">
    <property type="term" value="F:endopeptidase activity"/>
    <property type="evidence" value="ECO:0007669"/>
    <property type="project" value="UniProtKB-ARBA"/>
</dbReference>
<dbReference type="EMBL" id="BSEN01000006">
    <property type="protein sequence ID" value="GLJ76189.1"/>
    <property type="molecule type" value="Genomic_DNA"/>
</dbReference>
<feature type="transmembrane region" description="Helical" evidence="1">
    <location>
        <begin position="220"/>
        <end position="240"/>
    </location>
</feature>
<protein>
    <submittedName>
        <fullName evidence="3">Abortive infection protein</fullName>
    </submittedName>
</protein>
<name>A0A9W6H948_9MICO</name>
<evidence type="ECO:0000259" key="2">
    <source>
        <dbReference type="Pfam" id="PF02517"/>
    </source>
</evidence>
<organism evidence="3 4">
    <name type="scientific">Leifsonia poae</name>
    <dbReference type="NCBI Taxonomy" id="110933"/>
    <lineage>
        <taxon>Bacteria</taxon>
        <taxon>Bacillati</taxon>
        <taxon>Actinomycetota</taxon>
        <taxon>Actinomycetes</taxon>
        <taxon>Micrococcales</taxon>
        <taxon>Microbacteriaceae</taxon>
        <taxon>Leifsonia</taxon>
    </lineage>
</organism>
<feature type="transmembrane region" description="Helical" evidence="1">
    <location>
        <begin position="7"/>
        <end position="25"/>
    </location>
</feature>
<evidence type="ECO:0000313" key="4">
    <source>
        <dbReference type="Proteomes" id="UP001142372"/>
    </source>
</evidence>
<feature type="transmembrane region" description="Helical" evidence="1">
    <location>
        <begin position="79"/>
        <end position="99"/>
    </location>
</feature>
<feature type="transmembrane region" description="Helical" evidence="1">
    <location>
        <begin position="194"/>
        <end position="214"/>
    </location>
</feature>
<keyword evidence="1" id="KW-1133">Transmembrane helix</keyword>
<keyword evidence="1" id="KW-0472">Membrane</keyword>
<dbReference type="RefSeq" id="WP_271176850.1">
    <property type="nucleotide sequence ID" value="NZ_BAAAJO010000005.1"/>
</dbReference>
<dbReference type="Pfam" id="PF02517">
    <property type="entry name" value="Rce1-like"/>
    <property type="match status" value="1"/>
</dbReference>
<keyword evidence="1" id="KW-0812">Transmembrane</keyword>
<feature type="transmembrane region" description="Helical" evidence="1">
    <location>
        <begin position="45"/>
        <end position="67"/>
    </location>
</feature>
<dbReference type="AlphaFoldDB" id="A0A9W6H948"/>
<reference evidence="3" key="1">
    <citation type="journal article" date="2014" name="Int. J. Syst. Evol. Microbiol.">
        <title>Complete genome sequence of Corynebacterium casei LMG S-19264T (=DSM 44701T), isolated from a smear-ripened cheese.</title>
        <authorList>
            <consortium name="US DOE Joint Genome Institute (JGI-PGF)"/>
            <person name="Walter F."/>
            <person name="Albersmeier A."/>
            <person name="Kalinowski J."/>
            <person name="Ruckert C."/>
        </authorList>
    </citation>
    <scope>NUCLEOTIDE SEQUENCE</scope>
    <source>
        <strain evidence="3">VKM Ac-1401</strain>
    </source>
</reference>
<evidence type="ECO:0000256" key="1">
    <source>
        <dbReference type="SAM" id="Phobius"/>
    </source>
</evidence>
<feature type="domain" description="CAAX prenyl protease 2/Lysostaphin resistance protein A-like" evidence="2">
    <location>
        <begin position="108"/>
        <end position="206"/>
    </location>
</feature>
<feature type="transmembrane region" description="Helical" evidence="1">
    <location>
        <begin position="143"/>
        <end position="163"/>
    </location>
</feature>
<proteinExistence type="predicted"/>
<gene>
    <name evidence="3" type="ORF">GCM10017584_17630</name>
</gene>
<feature type="transmembrane region" description="Helical" evidence="1">
    <location>
        <begin position="169"/>
        <end position="187"/>
    </location>
</feature>
<evidence type="ECO:0000313" key="3">
    <source>
        <dbReference type="EMBL" id="GLJ76189.1"/>
    </source>
</evidence>
<feature type="transmembrane region" description="Helical" evidence="1">
    <location>
        <begin position="105"/>
        <end position="122"/>
    </location>
</feature>
<sequence length="264" mass="29036">MRIHPRLWMGFVIWIGYVFVVFLVTKLMGVPYTRIGATAEETWKGAVVDLAVAAVLLVITTSALGWWRPALFERKRSHHKWPIFVPIVMAVLALVNIFSTDWSEFDASFIFALVSLGILVGFNEEIMARGLVLTAFRSRLHEGWAWFLSSVLFGLMHLVNAALGSPLSSTLPQVVLAFASGTAFYIVRRVTGSLIWAMLLHGLWDVSVFSVGHAPLGVPYASFLAPVVGVLALIVVFWVIKGTDEKTADAPAVEATPVAEERTL</sequence>
<keyword evidence="4" id="KW-1185">Reference proteome</keyword>
<dbReference type="GO" id="GO:0080120">
    <property type="term" value="P:CAAX-box protein maturation"/>
    <property type="evidence" value="ECO:0007669"/>
    <property type="project" value="UniProtKB-ARBA"/>
</dbReference>